<evidence type="ECO:0000259" key="1">
    <source>
        <dbReference type="Pfam" id="PF08242"/>
    </source>
</evidence>
<reference evidence="2" key="1">
    <citation type="submission" date="2021-02" db="EMBL/GenBank/DDBJ databases">
        <authorList>
            <person name="Dougan E. K."/>
            <person name="Rhodes N."/>
            <person name="Thang M."/>
            <person name="Chan C."/>
        </authorList>
    </citation>
    <scope>NUCLEOTIDE SEQUENCE</scope>
</reference>
<feature type="non-terminal residue" evidence="2">
    <location>
        <position position="1"/>
    </location>
</feature>
<organism evidence="2 3">
    <name type="scientific">Polarella glacialis</name>
    <name type="common">Dinoflagellate</name>
    <dbReference type="NCBI Taxonomy" id="89957"/>
    <lineage>
        <taxon>Eukaryota</taxon>
        <taxon>Sar</taxon>
        <taxon>Alveolata</taxon>
        <taxon>Dinophyceae</taxon>
        <taxon>Suessiales</taxon>
        <taxon>Suessiaceae</taxon>
        <taxon>Polarella</taxon>
    </lineage>
</organism>
<evidence type="ECO:0000313" key="3">
    <source>
        <dbReference type="Proteomes" id="UP000626109"/>
    </source>
</evidence>
<dbReference type="SUPFAM" id="SSF53335">
    <property type="entry name" value="S-adenosyl-L-methionine-dependent methyltransferases"/>
    <property type="match status" value="1"/>
</dbReference>
<dbReference type="InterPro" id="IPR029063">
    <property type="entry name" value="SAM-dependent_MTases_sf"/>
</dbReference>
<evidence type="ECO:0000313" key="2">
    <source>
        <dbReference type="EMBL" id="CAE8692674.1"/>
    </source>
</evidence>
<dbReference type="InterPro" id="IPR013217">
    <property type="entry name" value="Methyltransf_12"/>
</dbReference>
<dbReference type="Pfam" id="PF08242">
    <property type="entry name" value="Methyltransf_12"/>
    <property type="match status" value="1"/>
</dbReference>
<feature type="non-terminal residue" evidence="2">
    <location>
        <position position="374"/>
    </location>
</feature>
<dbReference type="CDD" id="cd02440">
    <property type="entry name" value="AdoMet_MTases"/>
    <property type="match status" value="1"/>
</dbReference>
<feature type="domain" description="Methyltransferase type 12" evidence="1">
    <location>
        <begin position="277"/>
        <end position="363"/>
    </location>
</feature>
<sequence length="374" mass="43013">VHFGRRSVWAFASARERCEEIVVFRKGVDIRRKWDEEARLQPKAGIDMFFVMRMRQISSDTPLFKQFNGEWGFWESFFVPILDEQQTMEALSLMDPAMCEDFFSPFRTPVTCYPCPEGKSVLTIPDDLVVKYELKVVCKDMDVWSELCSKIGEDMTMQDSCIIDYKHLKPGDECTEAYHETSGLQEQARLIKRDFELLKMPVVLTFQCNMTVTAEWRPDIISLQHKFDAFGTVYHSNLLGGFSSLSGARADPWHPMARLAINALSKVLARYDIRSVLDIGCGDMAWMRYWLEENPLVTYVGADITPFCLAVNFRRFPKMQFIQTDVSNLTGIEVLPQGCDLVLAKDVFNHMVLPDAVNAIRRVIGTRPRFLLTH</sequence>
<protein>
    <recommendedName>
        <fullName evidence="1">Methyltransferase type 12 domain-containing protein</fullName>
    </recommendedName>
</protein>
<comment type="caution">
    <text evidence="2">The sequence shown here is derived from an EMBL/GenBank/DDBJ whole genome shotgun (WGS) entry which is preliminary data.</text>
</comment>
<dbReference type="AlphaFoldDB" id="A0A813K4Y7"/>
<dbReference type="Gene3D" id="3.40.50.150">
    <property type="entry name" value="Vaccinia Virus protein VP39"/>
    <property type="match status" value="1"/>
</dbReference>
<proteinExistence type="predicted"/>
<accession>A0A813K4Y7</accession>
<dbReference type="Proteomes" id="UP000626109">
    <property type="component" value="Unassembled WGS sequence"/>
</dbReference>
<name>A0A813K4Y7_POLGL</name>
<gene>
    <name evidence="2" type="ORF">PGLA2088_LOCUS27995</name>
</gene>
<dbReference type="EMBL" id="CAJNNW010027686">
    <property type="protein sequence ID" value="CAE8692674.1"/>
    <property type="molecule type" value="Genomic_DNA"/>
</dbReference>